<evidence type="ECO:0000256" key="1">
    <source>
        <dbReference type="ARBA" id="ARBA00004123"/>
    </source>
</evidence>
<feature type="region of interest" description="Disordered" evidence="11">
    <location>
        <begin position="1"/>
        <end position="74"/>
    </location>
</feature>
<proteinExistence type="inferred from homology"/>
<feature type="compositionally biased region" description="Basic and acidic residues" evidence="11">
    <location>
        <begin position="218"/>
        <end position="232"/>
    </location>
</feature>
<dbReference type="PANTHER" id="PTHR13445">
    <property type="entry name" value="TUMOR SUPPRESSING SUBTRANSFERABLE CANDIDATE 4 TSSC4"/>
    <property type="match status" value="1"/>
</dbReference>
<dbReference type="Proteomes" id="UP000250572">
    <property type="component" value="Unassembled WGS sequence"/>
</dbReference>
<evidence type="ECO:0000256" key="2">
    <source>
        <dbReference type="ARBA" id="ARBA00004496"/>
    </source>
</evidence>
<evidence type="ECO:0000256" key="6">
    <source>
        <dbReference type="ARBA" id="ARBA00022728"/>
    </source>
</evidence>
<keyword evidence="6" id="KW-0747">Spliceosome</keyword>
<evidence type="ECO:0000256" key="9">
    <source>
        <dbReference type="ARBA" id="ARBA00035304"/>
    </source>
</evidence>
<feature type="region of interest" description="Disordered" evidence="11">
    <location>
        <begin position="208"/>
        <end position="246"/>
    </location>
</feature>
<evidence type="ECO:0000256" key="5">
    <source>
        <dbReference type="ARBA" id="ARBA00022664"/>
    </source>
</evidence>
<comment type="function">
    <text evidence="10">Protein associated with the U5 snRNP, during its maturation and its post-splicing recycling and which is required for spliceosomal tri-snRNP complex assembly in the nucleus. Has a molecular sequestering activity and transiently hinders SNRNP200 binding sites for constitutive splicing factors that intervene later during the assembly of the spliceosome and splicing. Together with its molecular sequestering activity, may also function as a molecular adapter and placeholder, coordinating the assembly of the U5 snRNP and its association with the U4/U6 di-snRNP.</text>
</comment>
<keyword evidence="4" id="KW-0963">Cytoplasm</keyword>
<feature type="compositionally biased region" description="Acidic residues" evidence="11">
    <location>
        <begin position="13"/>
        <end position="29"/>
    </location>
</feature>
<gene>
    <name evidence="12" type="ORF">CCH79_00014423</name>
</gene>
<comment type="subcellular location">
    <subcellularLocation>
        <location evidence="2">Cytoplasm</location>
    </subcellularLocation>
    <subcellularLocation>
        <location evidence="1">Nucleus</location>
    </subcellularLocation>
</comment>
<evidence type="ECO:0000313" key="12">
    <source>
        <dbReference type="EMBL" id="PWA17335.1"/>
    </source>
</evidence>
<dbReference type="STRING" id="33528.ENSGAFP00000024927"/>
<reference evidence="12 13" key="1">
    <citation type="journal article" date="2018" name="G3 (Bethesda)">
        <title>A High-Quality Reference Genome for the Invasive Mosquitofish Gambusia affinis Using a Chicago Library.</title>
        <authorList>
            <person name="Hoffberg S.L."/>
            <person name="Troendle N.J."/>
            <person name="Glenn T.C."/>
            <person name="Mahmud O."/>
            <person name="Louha S."/>
            <person name="Chalopin D."/>
            <person name="Bennetzen J.L."/>
            <person name="Mauricio R."/>
        </authorList>
    </citation>
    <scope>NUCLEOTIDE SEQUENCE [LARGE SCALE GENOMIC DNA]</scope>
    <source>
        <strain evidence="12">NE01/NJP1002.9</strain>
        <tissue evidence="12">Muscle</tissue>
    </source>
</reference>
<keyword evidence="7" id="KW-0508">mRNA splicing</keyword>
<keyword evidence="5" id="KW-0507">mRNA processing</keyword>
<evidence type="ECO:0000256" key="8">
    <source>
        <dbReference type="ARBA" id="ARBA00023242"/>
    </source>
</evidence>
<dbReference type="Pfam" id="PF15264">
    <property type="entry name" value="TSSC4"/>
    <property type="match status" value="1"/>
</dbReference>
<feature type="compositionally biased region" description="Basic and acidic residues" evidence="11">
    <location>
        <begin position="30"/>
        <end position="42"/>
    </location>
</feature>
<dbReference type="GO" id="GO:0005737">
    <property type="term" value="C:cytoplasm"/>
    <property type="evidence" value="ECO:0007669"/>
    <property type="project" value="UniProtKB-SubCell"/>
</dbReference>
<comment type="caution">
    <text evidence="12">The sequence shown here is derived from an EMBL/GenBank/DDBJ whole genome shotgun (WGS) entry which is preliminary data.</text>
</comment>
<dbReference type="PANTHER" id="PTHR13445:SF3">
    <property type="entry name" value="U5 SMALL NUCLEAR RIBONUCLEOPROTEIN TSSC4"/>
    <property type="match status" value="1"/>
</dbReference>
<feature type="compositionally biased region" description="Low complexity" evidence="11">
    <location>
        <begin position="53"/>
        <end position="74"/>
    </location>
</feature>
<evidence type="ECO:0000256" key="4">
    <source>
        <dbReference type="ARBA" id="ARBA00022490"/>
    </source>
</evidence>
<evidence type="ECO:0000313" key="13">
    <source>
        <dbReference type="Proteomes" id="UP000250572"/>
    </source>
</evidence>
<dbReference type="InterPro" id="IPR029338">
    <property type="entry name" value="TSSC4"/>
</dbReference>
<dbReference type="GO" id="GO:0005681">
    <property type="term" value="C:spliceosomal complex"/>
    <property type="evidence" value="ECO:0007669"/>
    <property type="project" value="UniProtKB-KW"/>
</dbReference>
<evidence type="ECO:0000256" key="7">
    <source>
        <dbReference type="ARBA" id="ARBA00023187"/>
    </source>
</evidence>
<keyword evidence="8" id="KW-0539">Nucleus</keyword>
<evidence type="ECO:0000256" key="10">
    <source>
        <dbReference type="ARBA" id="ARBA00045970"/>
    </source>
</evidence>
<feature type="region of interest" description="Disordered" evidence="11">
    <location>
        <begin position="87"/>
        <end position="127"/>
    </location>
</feature>
<comment type="similarity">
    <text evidence="3">Belongs to the TSSC4 family.</text>
</comment>
<sequence>MSDHRNIRHHKDDDDDVLELSASDESEPEEAPREAPFDPELDHSDEDGEVMTSVSPSAPAAQSSFSLSGASSGFSFRSRSIFDCLDSVEKRSVTPRNQGNSAESRKTSHPPSTSPIPQKKRGVPDYLVHPERWTRYSLEDVAESSDQDNRRAAHQFLSGLHQETKSDPRCDVQKRMIFSRPKRLSKEQVAVQLPPDLQEKEKALQLSHLAEEDEDNEGRERAEVGDTTEKSKQGKKNKEKSMGEPVLDEENELKTTYLRTSHALRELQLPGYRYAEVRGRNSLETLSPAVGMCVGHGRTFMERKLRLLLMLENGFTC</sequence>
<dbReference type="EMBL" id="NHOQ01002365">
    <property type="protein sequence ID" value="PWA17335.1"/>
    <property type="molecule type" value="Genomic_DNA"/>
</dbReference>
<dbReference type="GO" id="GO:0006397">
    <property type="term" value="P:mRNA processing"/>
    <property type="evidence" value="ECO:0007669"/>
    <property type="project" value="UniProtKB-KW"/>
</dbReference>
<protein>
    <recommendedName>
        <fullName evidence="9">U5 small nuclear ribonucleoprotein TSSC4</fullName>
    </recommendedName>
</protein>
<organism evidence="12 13">
    <name type="scientific">Gambusia affinis</name>
    <name type="common">Western mosquitofish</name>
    <name type="synonym">Heterandria affinis</name>
    <dbReference type="NCBI Taxonomy" id="33528"/>
    <lineage>
        <taxon>Eukaryota</taxon>
        <taxon>Metazoa</taxon>
        <taxon>Chordata</taxon>
        <taxon>Craniata</taxon>
        <taxon>Vertebrata</taxon>
        <taxon>Euteleostomi</taxon>
        <taxon>Actinopterygii</taxon>
        <taxon>Neopterygii</taxon>
        <taxon>Teleostei</taxon>
        <taxon>Neoteleostei</taxon>
        <taxon>Acanthomorphata</taxon>
        <taxon>Ovalentaria</taxon>
        <taxon>Atherinomorphae</taxon>
        <taxon>Cyprinodontiformes</taxon>
        <taxon>Poeciliidae</taxon>
        <taxon>Poeciliinae</taxon>
        <taxon>Gambusia</taxon>
    </lineage>
</organism>
<accession>A0A315V1L3</accession>
<keyword evidence="13" id="KW-1185">Reference proteome</keyword>
<evidence type="ECO:0000256" key="11">
    <source>
        <dbReference type="SAM" id="MobiDB-lite"/>
    </source>
</evidence>
<evidence type="ECO:0000256" key="3">
    <source>
        <dbReference type="ARBA" id="ARBA00010362"/>
    </source>
</evidence>
<dbReference type="GO" id="GO:0008380">
    <property type="term" value="P:RNA splicing"/>
    <property type="evidence" value="ECO:0007669"/>
    <property type="project" value="UniProtKB-KW"/>
</dbReference>
<dbReference type="AlphaFoldDB" id="A0A315V1L3"/>
<name>A0A315V1L3_GAMAF</name>